<reference evidence="1" key="1">
    <citation type="journal article" date="2020" name="G3 (Bethesda)">
        <title>High-Quality Assemblies for Three Invasive Social Wasps from the &lt;i&gt;Vespula&lt;/i&gt; Genus.</title>
        <authorList>
            <person name="Harrop T.W.R."/>
            <person name="Guhlin J."/>
            <person name="McLaughlin G.M."/>
            <person name="Permina E."/>
            <person name="Stockwell P."/>
            <person name="Gilligan J."/>
            <person name="Le Lec M.F."/>
            <person name="Gruber M.A.M."/>
            <person name="Quinn O."/>
            <person name="Lovegrove M."/>
            <person name="Duncan E.J."/>
            <person name="Remnant E.J."/>
            <person name="Van Eeckhoven J."/>
            <person name="Graham B."/>
            <person name="Knapp R.A."/>
            <person name="Langford K.W."/>
            <person name="Kronenberg Z."/>
            <person name="Press M.O."/>
            <person name="Eacker S.M."/>
            <person name="Wilson-Rankin E.E."/>
            <person name="Purcell J."/>
            <person name="Lester P.J."/>
            <person name="Dearden P.K."/>
        </authorList>
    </citation>
    <scope>NUCLEOTIDE SEQUENCE</scope>
    <source>
        <strain evidence="1">Volc-1</strain>
    </source>
</reference>
<keyword evidence="2" id="KW-1185">Reference proteome</keyword>
<dbReference type="EMBL" id="JACSDY010000020">
    <property type="protein sequence ID" value="KAF7396885.1"/>
    <property type="molecule type" value="Genomic_DNA"/>
</dbReference>
<dbReference type="Proteomes" id="UP000600918">
    <property type="component" value="Unassembled WGS sequence"/>
</dbReference>
<name>A0A834N4V5_VESPE</name>
<dbReference type="AlphaFoldDB" id="A0A834N4V5"/>
<evidence type="ECO:0000313" key="1">
    <source>
        <dbReference type="EMBL" id="KAF7396885.1"/>
    </source>
</evidence>
<proteinExistence type="predicted"/>
<gene>
    <name evidence="1" type="ORF">H0235_016422</name>
</gene>
<comment type="caution">
    <text evidence="1">The sequence shown here is derived from an EMBL/GenBank/DDBJ whole genome shotgun (WGS) entry which is preliminary data.</text>
</comment>
<protein>
    <submittedName>
        <fullName evidence="1">Uncharacterized protein</fullName>
    </submittedName>
</protein>
<evidence type="ECO:0000313" key="2">
    <source>
        <dbReference type="Proteomes" id="UP000600918"/>
    </source>
</evidence>
<organism evidence="1 2">
    <name type="scientific">Vespula pensylvanica</name>
    <name type="common">Western yellow jacket</name>
    <name type="synonym">Wasp</name>
    <dbReference type="NCBI Taxonomy" id="30213"/>
    <lineage>
        <taxon>Eukaryota</taxon>
        <taxon>Metazoa</taxon>
        <taxon>Ecdysozoa</taxon>
        <taxon>Arthropoda</taxon>
        <taxon>Hexapoda</taxon>
        <taxon>Insecta</taxon>
        <taxon>Pterygota</taxon>
        <taxon>Neoptera</taxon>
        <taxon>Endopterygota</taxon>
        <taxon>Hymenoptera</taxon>
        <taxon>Apocrita</taxon>
        <taxon>Aculeata</taxon>
        <taxon>Vespoidea</taxon>
        <taxon>Vespidae</taxon>
        <taxon>Vespinae</taxon>
        <taxon>Vespula</taxon>
    </lineage>
</organism>
<sequence>MPYRVKTRVFERKDSDWIAIGFSSAKSGMRNGDVFESAMVFRKNVSGIKVLSILSRHRANPYLTPAPNEAASLMKNLHNVMGSPFGGELIETNRTTKSAREVRYHVRDVKLKYELFLVMKVARDD</sequence>
<accession>A0A834N4V5</accession>